<proteinExistence type="predicted"/>
<dbReference type="EMBL" id="JAGFNK010000347">
    <property type="protein sequence ID" value="KAI9452149.1"/>
    <property type="molecule type" value="Genomic_DNA"/>
</dbReference>
<accession>A0ACC0TZ64</accession>
<protein>
    <submittedName>
        <fullName evidence="1">Uncharacterized protein</fullName>
    </submittedName>
</protein>
<evidence type="ECO:0000313" key="2">
    <source>
        <dbReference type="Proteomes" id="UP001207468"/>
    </source>
</evidence>
<evidence type="ECO:0000313" key="1">
    <source>
        <dbReference type="EMBL" id="KAI9452149.1"/>
    </source>
</evidence>
<reference evidence="1" key="1">
    <citation type="submission" date="2021-03" db="EMBL/GenBank/DDBJ databases">
        <title>Evolutionary priming and transition to the ectomycorrhizal habit in an iconic lineage of mushroom-forming fungi: is preadaptation a requirement?</title>
        <authorList>
            <consortium name="DOE Joint Genome Institute"/>
            <person name="Looney B.P."/>
            <person name="Miyauchi S."/>
            <person name="Morin E."/>
            <person name="Drula E."/>
            <person name="Courty P.E."/>
            <person name="Chicoki N."/>
            <person name="Fauchery L."/>
            <person name="Kohler A."/>
            <person name="Kuo A."/>
            <person name="LaButti K."/>
            <person name="Pangilinan J."/>
            <person name="Lipzen A."/>
            <person name="Riley R."/>
            <person name="Andreopoulos W."/>
            <person name="He G."/>
            <person name="Johnson J."/>
            <person name="Barry K.W."/>
            <person name="Grigoriev I.V."/>
            <person name="Nagy L."/>
            <person name="Hibbett D."/>
            <person name="Henrissat B."/>
            <person name="Matheny P.B."/>
            <person name="Labbe J."/>
            <person name="Martin A.F."/>
        </authorList>
    </citation>
    <scope>NUCLEOTIDE SEQUENCE</scope>
    <source>
        <strain evidence="1">BPL698</strain>
    </source>
</reference>
<organism evidence="1 2">
    <name type="scientific">Russula earlei</name>
    <dbReference type="NCBI Taxonomy" id="71964"/>
    <lineage>
        <taxon>Eukaryota</taxon>
        <taxon>Fungi</taxon>
        <taxon>Dikarya</taxon>
        <taxon>Basidiomycota</taxon>
        <taxon>Agaricomycotina</taxon>
        <taxon>Agaricomycetes</taxon>
        <taxon>Russulales</taxon>
        <taxon>Russulaceae</taxon>
        <taxon>Russula</taxon>
    </lineage>
</organism>
<sequence>MDPALQPSNPQHALASMSPSGKRSRENESPSQRHKREKAAERQRRKRERDRNTTLQNGLVGIVAAPQQQQQHLPPVIAAVSDTEQPLSTSPVAQAPLPPTTEPFVPPPAELSAAEISRRERVRTAARERQRKHRALVKQKKLRELGLDMGNELAVHGLEEMPYRLAADTTPFSALQADMGQQPIPGQPDPAFPPGHNGGQTFASTLLLSFSCAPLLKQHILRTLSMTNEELASLEPIIAQAWDQWDHQRRLHYAQQAQAAAGAGKPPDGQPLGEVAPPPPPHTYAAAVELGDAQTTAQPFPSPDPNQHSTPQANDFRARFHRSLVAPSPFRSFAPPQPPPSADGIDPHLGSADQSPKVSAAPAPVTAAAAIDPELGQTPAEAEDAVGRG</sequence>
<name>A0ACC0TZ64_9AGAM</name>
<gene>
    <name evidence="1" type="ORF">F5148DRAFT_1370445</name>
</gene>
<dbReference type="Proteomes" id="UP001207468">
    <property type="component" value="Unassembled WGS sequence"/>
</dbReference>
<keyword evidence="2" id="KW-1185">Reference proteome</keyword>
<comment type="caution">
    <text evidence="1">The sequence shown here is derived from an EMBL/GenBank/DDBJ whole genome shotgun (WGS) entry which is preliminary data.</text>
</comment>